<sequence length="82" mass="9080">MLGAKLRNGVSPGRFVCKLAGRLAVRSRSGRPGRFRESLIGSHLRPASEADPQTPRCSRIKVAWTEQRNWPCLSATPAHSER</sequence>
<dbReference type="AlphaFoldDB" id="A0A9Q1ETC9"/>
<accession>A0A9Q1ETC9</accession>
<gene>
    <name evidence="1" type="ORF">SKAU_G00318820</name>
</gene>
<evidence type="ECO:0000313" key="1">
    <source>
        <dbReference type="EMBL" id="KAJ8344553.1"/>
    </source>
</evidence>
<keyword evidence="2" id="KW-1185">Reference proteome</keyword>
<dbReference type="Proteomes" id="UP001152622">
    <property type="component" value="Chromosome 13"/>
</dbReference>
<proteinExistence type="predicted"/>
<organism evidence="1 2">
    <name type="scientific">Synaphobranchus kaupii</name>
    <name type="common">Kaup's arrowtooth eel</name>
    <dbReference type="NCBI Taxonomy" id="118154"/>
    <lineage>
        <taxon>Eukaryota</taxon>
        <taxon>Metazoa</taxon>
        <taxon>Chordata</taxon>
        <taxon>Craniata</taxon>
        <taxon>Vertebrata</taxon>
        <taxon>Euteleostomi</taxon>
        <taxon>Actinopterygii</taxon>
        <taxon>Neopterygii</taxon>
        <taxon>Teleostei</taxon>
        <taxon>Anguilliformes</taxon>
        <taxon>Synaphobranchidae</taxon>
        <taxon>Synaphobranchus</taxon>
    </lineage>
</organism>
<name>A0A9Q1ETC9_SYNKA</name>
<protein>
    <submittedName>
        <fullName evidence="1">Uncharacterized protein</fullName>
    </submittedName>
</protein>
<evidence type="ECO:0000313" key="2">
    <source>
        <dbReference type="Proteomes" id="UP001152622"/>
    </source>
</evidence>
<dbReference type="EMBL" id="JAINUF010000013">
    <property type="protein sequence ID" value="KAJ8344553.1"/>
    <property type="molecule type" value="Genomic_DNA"/>
</dbReference>
<comment type="caution">
    <text evidence="1">The sequence shown here is derived from an EMBL/GenBank/DDBJ whole genome shotgun (WGS) entry which is preliminary data.</text>
</comment>
<reference evidence="1" key="1">
    <citation type="journal article" date="2023" name="Science">
        <title>Genome structures resolve the early diversification of teleost fishes.</title>
        <authorList>
            <person name="Parey E."/>
            <person name="Louis A."/>
            <person name="Montfort J."/>
            <person name="Bouchez O."/>
            <person name="Roques C."/>
            <person name="Iampietro C."/>
            <person name="Lluch J."/>
            <person name="Castinel A."/>
            <person name="Donnadieu C."/>
            <person name="Desvignes T."/>
            <person name="Floi Bucao C."/>
            <person name="Jouanno E."/>
            <person name="Wen M."/>
            <person name="Mejri S."/>
            <person name="Dirks R."/>
            <person name="Jansen H."/>
            <person name="Henkel C."/>
            <person name="Chen W.J."/>
            <person name="Zahm M."/>
            <person name="Cabau C."/>
            <person name="Klopp C."/>
            <person name="Thompson A.W."/>
            <person name="Robinson-Rechavi M."/>
            <person name="Braasch I."/>
            <person name="Lecointre G."/>
            <person name="Bobe J."/>
            <person name="Postlethwait J.H."/>
            <person name="Berthelot C."/>
            <person name="Roest Crollius H."/>
            <person name="Guiguen Y."/>
        </authorList>
    </citation>
    <scope>NUCLEOTIDE SEQUENCE</scope>
    <source>
        <strain evidence="1">WJC10195</strain>
    </source>
</reference>